<sequence length="602" mass="68063">MSMMSIIKLATVDVKQQQPLDYCSATVKHNAPAKSHLKNFYTFKLVAWNAVLSTKKKMPKKLLFTVHLVLLFVCLHHYSTNGLVLKDQPSTTKAGSVYEKLLEDAVQNVRAQTEWLTANVTDIIEKLKITFSNQDSDDKTKNLNIDINNKNKDEMGTIDLMLAKVREQLSSIYKQLEMDQGVSKAASNVWEFVKEKFASMINNNVPTTQLPSTFFNSMYDRTRNAYQYFKNRISLPLKFINERLLNKLTDSDTDLQAKSLNISLDNLKEQSEKFYASVITPQVEENVMQRINSMWQQVYEEMSNVKTILSNKEQLSKALETLKANMTDKSPESVKMIINEMTKGGSTGTSNDLFGQIGDLVGNVMTQFGASQYRPTGSAFNVAVCESDDIECEYWKCVMDNIRNSPQIANLKTSSKILFDPELRHIFATNPDLLEAGCKSSNTPNFQCNLFRNLLQIVDNAATNVHRSTGTVTGNRNRGRAAHTVDNNGKLPTALQLQLQQQGTLDFEDFDNHARMRNRRGTDDYSDYYDNKPDKVNNLRTIHNGKGNNRGGRVGEPSSNLFGSTTNTGNGYQPRDCDAILLQKYTRRGTLRRRILLKTPAP</sequence>
<dbReference type="Proteomes" id="UP000054815">
    <property type="component" value="Unassembled WGS sequence"/>
</dbReference>
<comment type="caution">
    <text evidence="1">The sequence shown here is derived from an EMBL/GenBank/DDBJ whole genome shotgun (WGS) entry which is preliminary data.</text>
</comment>
<reference evidence="1 2" key="1">
    <citation type="submission" date="2015-01" db="EMBL/GenBank/DDBJ databases">
        <title>Evolution of Trichinella species and genotypes.</title>
        <authorList>
            <person name="Korhonen P.K."/>
            <person name="Edoardo P."/>
            <person name="Giuseppe L.R."/>
            <person name="Gasser R.B."/>
        </authorList>
    </citation>
    <scope>NUCLEOTIDE SEQUENCE [LARGE SCALE GENOMIC DNA]</scope>
    <source>
        <strain evidence="1">ISS141</strain>
    </source>
</reference>
<protein>
    <submittedName>
        <fullName evidence="1">Uncharacterized protein</fullName>
    </submittedName>
</protein>
<dbReference type="STRING" id="6337.A0A0V0XST7"/>
<dbReference type="AlphaFoldDB" id="A0A0V0XST7"/>
<name>A0A0V0XST7_TRIPS</name>
<accession>A0A0V0XST7</accession>
<evidence type="ECO:0000313" key="2">
    <source>
        <dbReference type="Proteomes" id="UP000054815"/>
    </source>
</evidence>
<organism evidence="1 2">
    <name type="scientific">Trichinella pseudospiralis</name>
    <name type="common">Parasitic roundworm</name>
    <dbReference type="NCBI Taxonomy" id="6337"/>
    <lineage>
        <taxon>Eukaryota</taxon>
        <taxon>Metazoa</taxon>
        <taxon>Ecdysozoa</taxon>
        <taxon>Nematoda</taxon>
        <taxon>Enoplea</taxon>
        <taxon>Dorylaimia</taxon>
        <taxon>Trichinellida</taxon>
        <taxon>Trichinellidae</taxon>
        <taxon>Trichinella</taxon>
    </lineage>
</organism>
<gene>
    <name evidence="1" type="ORF">T4E_8081</name>
</gene>
<evidence type="ECO:0000313" key="1">
    <source>
        <dbReference type="EMBL" id="KRX90991.1"/>
    </source>
</evidence>
<proteinExistence type="predicted"/>
<dbReference type="EMBL" id="JYDU01000149">
    <property type="protein sequence ID" value="KRX90991.1"/>
    <property type="molecule type" value="Genomic_DNA"/>
</dbReference>